<reference evidence="8 9" key="1">
    <citation type="journal article" date="2019" name="Nat. Microbiol.">
        <title>Mediterranean grassland soil C-N compound turnover is dependent on rainfall and depth, and is mediated by genomically divergent microorganisms.</title>
        <authorList>
            <person name="Diamond S."/>
            <person name="Andeer P.F."/>
            <person name="Li Z."/>
            <person name="Crits-Christoph A."/>
            <person name="Burstein D."/>
            <person name="Anantharaman K."/>
            <person name="Lane K.R."/>
            <person name="Thomas B.C."/>
            <person name="Pan C."/>
            <person name="Northen T.R."/>
            <person name="Banfield J.F."/>
        </authorList>
    </citation>
    <scope>NUCLEOTIDE SEQUENCE [LARGE SCALE GENOMIC DNA]</scope>
    <source>
        <strain evidence="8">WS_6</strain>
    </source>
</reference>
<protein>
    <recommendedName>
        <fullName evidence="6">3-oxoacyl-[acyl-carrier-protein] reductase</fullName>
        <ecNumber evidence="6">1.1.1.100</ecNumber>
    </recommendedName>
</protein>
<dbReference type="PANTHER" id="PTHR42879:SF2">
    <property type="entry name" value="3-OXOACYL-[ACYL-CARRIER-PROTEIN] REDUCTASE FABG"/>
    <property type="match status" value="1"/>
</dbReference>
<evidence type="ECO:0000256" key="2">
    <source>
        <dbReference type="ARBA" id="ARBA00022857"/>
    </source>
</evidence>
<evidence type="ECO:0000256" key="6">
    <source>
        <dbReference type="RuleBase" id="RU366074"/>
    </source>
</evidence>
<dbReference type="InterPro" id="IPR011284">
    <property type="entry name" value="3oxo_ACP_reduc"/>
</dbReference>
<feature type="domain" description="Ketoreductase" evidence="7">
    <location>
        <begin position="9"/>
        <end position="193"/>
    </location>
</feature>
<comment type="similarity">
    <text evidence="1 6">Belongs to the short-chain dehydrogenases/reductases (SDR) family.</text>
</comment>
<comment type="pathway">
    <text evidence="6">Lipid metabolism; fatty acid biosynthesis.</text>
</comment>
<dbReference type="AlphaFoldDB" id="A0A538T8I2"/>
<keyword evidence="6" id="KW-0443">Lipid metabolism</keyword>
<dbReference type="GO" id="GO:0004316">
    <property type="term" value="F:3-oxoacyl-[acyl-carrier-protein] reductase (NADPH) activity"/>
    <property type="evidence" value="ECO:0007669"/>
    <property type="project" value="UniProtKB-UniRule"/>
</dbReference>
<dbReference type="FunFam" id="3.40.50.720:FF:000115">
    <property type="entry name" value="3-oxoacyl-[acyl-carrier-protein] reductase FabG"/>
    <property type="match status" value="1"/>
</dbReference>
<name>A0A538T8I2_UNCEI</name>
<sequence length="249" mass="26175">MSDRRFAERVAVVTGGAKGIGRAVASRLARGGARIVVSGRDGAALERACAELRSEGGDAIWAQGDVSKPGDADALCAKTLEAFGRADILVNNAGVTRDNLVMRLSEEDWDQVIDTNLKGSFLCIRSFTRPMMKQRWGRIVNMSSVVGLIGNPGQANYVASKAGVVGLTKAVAKELASRHITVNAVAPGFIETAMTADLSEKVREGLKAQIPLGRLGSADDVAHAVAFLCSEEAGYVTGQVLSVDGGMRM</sequence>
<keyword evidence="6" id="KW-0276">Fatty acid metabolism</keyword>
<dbReference type="PANTHER" id="PTHR42879">
    <property type="entry name" value="3-OXOACYL-(ACYL-CARRIER-PROTEIN) REDUCTASE"/>
    <property type="match status" value="1"/>
</dbReference>
<dbReference type="PROSITE" id="PS00061">
    <property type="entry name" value="ADH_SHORT"/>
    <property type="match status" value="1"/>
</dbReference>
<comment type="catalytic activity">
    <reaction evidence="6">
        <text>a (3R)-hydroxyacyl-[ACP] + NADP(+) = a 3-oxoacyl-[ACP] + NADPH + H(+)</text>
        <dbReference type="Rhea" id="RHEA:17397"/>
        <dbReference type="Rhea" id="RHEA-COMP:9916"/>
        <dbReference type="Rhea" id="RHEA-COMP:9945"/>
        <dbReference type="ChEBI" id="CHEBI:15378"/>
        <dbReference type="ChEBI" id="CHEBI:57783"/>
        <dbReference type="ChEBI" id="CHEBI:58349"/>
        <dbReference type="ChEBI" id="CHEBI:78776"/>
        <dbReference type="ChEBI" id="CHEBI:78827"/>
        <dbReference type="EC" id="1.1.1.100"/>
    </reaction>
</comment>
<keyword evidence="3 6" id="KW-0560">Oxidoreductase</keyword>
<keyword evidence="6" id="KW-0444">Lipid biosynthesis</keyword>
<feature type="binding site" evidence="5">
    <location>
        <position position="92"/>
    </location>
    <ligand>
        <name>NADP(+)</name>
        <dbReference type="ChEBI" id="CHEBI:58349"/>
    </ligand>
</feature>
<keyword evidence="6" id="KW-0275">Fatty acid biosynthesis</keyword>
<dbReference type="Pfam" id="PF13561">
    <property type="entry name" value="adh_short_C2"/>
    <property type="match status" value="1"/>
</dbReference>
<dbReference type="SUPFAM" id="SSF51735">
    <property type="entry name" value="NAD(P)-binding Rossmann-fold domains"/>
    <property type="match status" value="1"/>
</dbReference>
<dbReference type="SMART" id="SM00822">
    <property type="entry name" value="PKS_KR"/>
    <property type="match status" value="1"/>
</dbReference>
<accession>A0A538T8I2</accession>
<dbReference type="InterPro" id="IPR036291">
    <property type="entry name" value="NAD(P)-bd_dom_sf"/>
</dbReference>
<dbReference type="UniPathway" id="UPA00094"/>
<gene>
    <name evidence="8" type="primary">fabG</name>
    <name evidence="8" type="ORF">E6K76_03245</name>
</gene>
<dbReference type="Gene3D" id="3.40.50.720">
    <property type="entry name" value="NAD(P)-binding Rossmann-like Domain"/>
    <property type="match status" value="1"/>
</dbReference>
<evidence type="ECO:0000256" key="3">
    <source>
        <dbReference type="ARBA" id="ARBA00023002"/>
    </source>
</evidence>
<dbReference type="InterPro" id="IPR050259">
    <property type="entry name" value="SDR"/>
</dbReference>
<dbReference type="NCBIfam" id="NF005559">
    <property type="entry name" value="PRK07231.1"/>
    <property type="match status" value="1"/>
</dbReference>
<evidence type="ECO:0000313" key="8">
    <source>
        <dbReference type="EMBL" id="TMQ59946.1"/>
    </source>
</evidence>
<evidence type="ECO:0000256" key="4">
    <source>
        <dbReference type="PIRSR" id="PIRSR611284-1"/>
    </source>
</evidence>
<dbReference type="Proteomes" id="UP000316852">
    <property type="component" value="Unassembled WGS sequence"/>
</dbReference>
<feature type="binding site" evidence="5">
    <location>
        <begin position="157"/>
        <end position="161"/>
    </location>
    <ligand>
        <name>NADP(+)</name>
        <dbReference type="ChEBI" id="CHEBI:58349"/>
    </ligand>
</feature>
<dbReference type="GO" id="GO:0051287">
    <property type="term" value="F:NAD binding"/>
    <property type="evidence" value="ECO:0007669"/>
    <property type="project" value="UniProtKB-UniRule"/>
</dbReference>
<comment type="function">
    <text evidence="6">Catalyzes the NADPH-dependent reduction of beta-ketoacyl-ACP substrates to beta-hydroxyacyl-ACP products, the first reductive step in the elongation cycle of fatty acid biosynthesis.</text>
</comment>
<organism evidence="8 9">
    <name type="scientific">Eiseniibacteriota bacterium</name>
    <dbReference type="NCBI Taxonomy" id="2212470"/>
    <lineage>
        <taxon>Bacteria</taxon>
        <taxon>Candidatus Eiseniibacteriota</taxon>
    </lineage>
</organism>
<dbReference type="CDD" id="cd05333">
    <property type="entry name" value="BKR_SDR_c"/>
    <property type="match status" value="1"/>
</dbReference>
<comment type="caution">
    <text evidence="8">The sequence shown here is derived from an EMBL/GenBank/DDBJ whole genome shotgun (WGS) entry which is preliminary data.</text>
</comment>
<evidence type="ECO:0000256" key="1">
    <source>
        <dbReference type="ARBA" id="ARBA00006484"/>
    </source>
</evidence>
<dbReference type="NCBIfam" id="NF009466">
    <property type="entry name" value="PRK12826.1-2"/>
    <property type="match status" value="1"/>
</dbReference>
<dbReference type="NCBIfam" id="TIGR01830">
    <property type="entry name" value="3oxo_ACP_reduc"/>
    <property type="match status" value="1"/>
</dbReference>
<proteinExistence type="inferred from homology"/>
<dbReference type="PRINTS" id="PR00081">
    <property type="entry name" value="GDHRDH"/>
</dbReference>
<evidence type="ECO:0000256" key="5">
    <source>
        <dbReference type="PIRSR" id="PIRSR611284-2"/>
    </source>
</evidence>
<comment type="subunit">
    <text evidence="6">Homotetramer.</text>
</comment>
<feature type="active site" description="Proton acceptor" evidence="4">
    <location>
        <position position="157"/>
    </location>
</feature>
<dbReference type="PRINTS" id="PR00080">
    <property type="entry name" value="SDRFAMILY"/>
</dbReference>
<dbReference type="NCBIfam" id="NF004198">
    <property type="entry name" value="PRK05653.1-3"/>
    <property type="match status" value="1"/>
</dbReference>
<dbReference type="InterPro" id="IPR002347">
    <property type="entry name" value="SDR_fam"/>
</dbReference>
<evidence type="ECO:0000313" key="9">
    <source>
        <dbReference type="Proteomes" id="UP000316852"/>
    </source>
</evidence>
<dbReference type="EC" id="1.1.1.100" evidence="6"/>
<dbReference type="InterPro" id="IPR020904">
    <property type="entry name" value="Sc_DH/Rdtase_CS"/>
</dbReference>
<evidence type="ECO:0000259" key="7">
    <source>
        <dbReference type="SMART" id="SM00822"/>
    </source>
</evidence>
<feature type="binding site" evidence="5">
    <location>
        <position position="190"/>
    </location>
    <ligand>
        <name>NADP(+)</name>
        <dbReference type="ChEBI" id="CHEBI:58349"/>
    </ligand>
</feature>
<dbReference type="InterPro" id="IPR057326">
    <property type="entry name" value="KR_dom"/>
</dbReference>
<keyword evidence="2 5" id="KW-0521">NADP</keyword>
<dbReference type="GO" id="GO:0006633">
    <property type="term" value="P:fatty acid biosynthetic process"/>
    <property type="evidence" value="ECO:0007669"/>
    <property type="project" value="UniProtKB-UniPathway"/>
</dbReference>
<dbReference type="EMBL" id="VBOW01000018">
    <property type="protein sequence ID" value="TMQ59946.1"/>
    <property type="molecule type" value="Genomic_DNA"/>
</dbReference>